<evidence type="ECO:0000313" key="4">
    <source>
        <dbReference type="EMBL" id="MBA5244489.1"/>
    </source>
</evidence>
<sequence>MALAAGLGSYPVDAQETSAETTTSATAETVASTTTTAETPTSAQASSEAPKPVVVEPNSVTVERDGDVDHITIRDTDDNPWDSGRKASDEYIWGVKRIGDGDITRIVKVVADGEELDPQYFGYVNGEGFDVIGIDEDAFWTIPPMKLEIEVETTEAGEYAIAEPDEVPTARELSETGYGRIDQAAATVNPEGAGMARASVSGYSDSSLDVENLQVTFPNSNPHLEFTIDESTRNYRITRVRVSKKKDNSDTVDIAGPLRMSVVRDGKLIYSRTLDKANLDFRRLNSANKSYETEFELVPNYEDVVLSSGDVVQLDLSGPGKGTYDVRMWGNQVYYKCPAESFVNDPKPARTLTPEEQAGTRIYVSTSEDANGGTTDRGKMVRTVLNLEKQGSDKFQQLGKSEWIYNALAYNPADNWLYAVSQYRGADKDCFPAAHLLQINPLSGAVTNLGPLTGVTLPNEGATKNNDAELLNSGVIYNGYLYVSNSATSGTRQLYRVALPDNQKFSTGLPPVEKMTNNGNAVLALSEDYAQLASAPNYAWGLVSTGAYNAKPGLSLPNGVPVMERINLDTGEIDYYEVKGERAEALNGEKLKVQTTWGKAWTYGNGNLGFGVGGKSNSSVKTVQISIQYPDNPVIRVEQLLDEAPFSYNTDAASNGLQYPTPESDLSVRKVRLSPDDPETAQDYAQLSNLPDAEKYSDIWRIEVRNGRTYNSGSTLIENLPEVYEPGTFGLVGTAASEGQSQNIRNPKSYRKYAGEGYVFQIGLPEMQPNAWLRLYVRANSTTGKCGPNLAEIVNNDKDSNPGNNSSEAACPKPEPEKVAFEIKKVDSGGGQVPLNGAEFVLFDVTADNNGVLDENEMNWDRSTWQSDPNVFIFEDSASGIYKAVDGLEIGRIYRLFETRSPLAADGSRYSLLTAPIVFRISAAEDGKSVEFLEDRNGIESWSSTPPIAVPSVKIDGLSASMELANVRQGNLPATGGHGVGAHALFGAILLLIGAIVARRNSLARLT</sequence>
<evidence type="ECO:0000259" key="3">
    <source>
        <dbReference type="Pfam" id="PF21959"/>
    </source>
</evidence>
<reference evidence="4 5" key="1">
    <citation type="submission" date="2020-07" db="EMBL/GenBank/DDBJ databases">
        <title>Draft genome and description of Corynebacterium haemomassiliense strain Marseile-Q3615 sp. nov.</title>
        <authorList>
            <person name="Boxberger M."/>
            <person name="La Scola B."/>
        </authorList>
    </citation>
    <scope>NUCLEOTIDE SEQUENCE [LARGE SCALE GENOMIC DNA]</scope>
    <source>
        <strain evidence="4 5">Marseille-Q3615</strain>
    </source>
</reference>
<dbReference type="InterPro" id="IPR013783">
    <property type="entry name" value="Ig-like_fold"/>
</dbReference>
<name>A0A7W2I3V7_9CORY</name>
<feature type="compositionally biased region" description="Low complexity" evidence="1">
    <location>
        <begin position="14"/>
        <end position="50"/>
    </location>
</feature>
<keyword evidence="2" id="KW-1133">Transmembrane helix</keyword>
<feature type="region of interest" description="Disordered" evidence="1">
    <location>
        <begin position="794"/>
        <end position="815"/>
    </location>
</feature>
<dbReference type="InterPro" id="IPR054215">
    <property type="entry name" value="DUF6923"/>
</dbReference>
<dbReference type="GO" id="GO:0005975">
    <property type="term" value="P:carbohydrate metabolic process"/>
    <property type="evidence" value="ECO:0007669"/>
    <property type="project" value="UniProtKB-ARBA"/>
</dbReference>
<evidence type="ECO:0000256" key="2">
    <source>
        <dbReference type="SAM" id="Phobius"/>
    </source>
</evidence>
<organism evidence="4 5">
    <name type="scientific">Corynebacterium haemomassiliense</name>
    <dbReference type="NCBI Taxonomy" id="2754726"/>
    <lineage>
        <taxon>Bacteria</taxon>
        <taxon>Bacillati</taxon>
        <taxon>Actinomycetota</taxon>
        <taxon>Actinomycetes</taxon>
        <taxon>Mycobacteriales</taxon>
        <taxon>Corynebacteriaceae</taxon>
        <taxon>Corynebacterium</taxon>
    </lineage>
</organism>
<keyword evidence="2" id="KW-0812">Transmembrane</keyword>
<evidence type="ECO:0000313" key="5">
    <source>
        <dbReference type="Proteomes" id="UP000523682"/>
    </source>
</evidence>
<dbReference type="SUPFAM" id="SSF63825">
    <property type="entry name" value="YWTD domain"/>
    <property type="match status" value="1"/>
</dbReference>
<feature type="region of interest" description="Disordered" evidence="1">
    <location>
        <begin position="1"/>
        <end position="60"/>
    </location>
</feature>
<comment type="caution">
    <text evidence="4">The sequence shown here is derived from an EMBL/GenBank/DDBJ whole genome shotgun (WGS) entry which is preliminary data.</text>
</comment>
<keyword evidence="5" id="KW-1185">Reference proteome</keyword>
<dbReference type="RefSeq" id="WP_181889105.1">
    <property type="nucleotide sequence ID" value="NZ_CP170998.1"/>
</dbReference>
<dbReference type="AlphaFoldDB" id="A0A7W2I3V7"/>
<dbReference type="Pfam" id="PF21959">
    <property type="entry name" value="DUF6923"/>
    <property type="match status" value="1"/>
</dbReference>
<proteinExistence type="predicted"/>
<gene>
    <name evidence="4" type="ORF">H0193_06665</name>
</gene>
<dbReference type="Gene3D" id="2.60.40.10">
    <property type="entry name" value="Immunoglobulins"/>
    <property type="match status" value="1"/>
</dbReference>
<feature type="domain" description="DUF6923" evidence="3">
    <location>
        <begin position="388"/>
        <end position="655"/>
    </location>
</feature>
<accession>A0A7W2I3V7</accession>
<evidence type="ECO:0000256" key="1">
    <source>
        <dbReference type="SAM" id="MobiDB-lite"/>
    </source>
</evidence>
<dbReference type="Proteomes" id="UP000523682">
    <property type="component" value="Unassembled WGS sequence"/>
</dbReference>
<keyword evidence="2" id="KW-0472">Membrane</keyword>
<dbReference type="EMBL" id="JACDTZ010000001">
    <property type="protein sequence ID" value="MBA5244489.1"/>
    <property type="molecule type" value="Genomic_DNA"/>
</dbReference>
<protein>
    <recommendedName>
        <fullName evidence="3">DUF6923 domain-containing protein</fullName>
    </recommendedName>
</protein>
<feature type="transmembrane region" description="Helical" evidence="2">
    <location>
        <begin position="980"/>
        <end position="998"/>
    </location>
</feature>